<organism evidence="4 5">
    <name type="scientific">Acidicapsa dinghuensis</name>
    <dbReference type="NCBI Taxonomy" id="2218256"/>
    <lineage>
        <taxon>Bacteria</taxon>
        <taxon>Pseudomonadati</taxon>
        <taxon>Acidobacteriota</taxon>
        <taxon>Terriglobia</taxon>
        <taxon>Terriglobales</taxon>
        <taxon>Acidobacteriaceae</taxon>
        <taxon>Acidicapsa</taxon>
    </lineage>
</organism>
<reference evidence="5" key="1">
    <citation type="journal article" date="2019" name="Int. J. Syst. Evol. Microbiol.">
        <title>The Global Catalogue of Microorganisms (GCM) 10K type strain sequencing project: providing services to taxonomists for standard genome sequencing and annotation.</title>
        <authorList>
            <consortium name="The Broad Institute Genomics Platform"/>
            <consortium name="The Broad Institute Genome Sequencing Center for Infectious Disease"/>
            <person name="Wu L."/>
            <person name="Ma J."/>
        </authorList>
    </citation>
    <scope>NUCLEOTIDE SEQUENCE [LARGE SCALE GENOMIC DNA]</scope>
    <source>
        <strain evidence="5">JCM 4087</strain>
    </source>
</reference>
<protein>
    <submittedName>
        <fullName evidence="4">SDR family oxidoreductase</fullName>
    </submittedName>
</protein>
<dbReference type="PRINTS" id="PR00080">
    <property type="entry name" value="SDRFAMILY"/>
</dbReference>
<dbReference type="EMBL" id="JBHSPH010000002">
    <property type="protein sequence ID" value="MFC5862727.1"/>
    <property type="molecule type" value="Genomic_DNA"/>
</dbReference>
<accession>A0ABW1EFX1</accession>
<dbReference type="PROSITE" id="PS00061">
    <property type="entry name" value="ADH_SHORT"/>
    <property type="match status" value="1"/>
</dbReference>
<dbReference type="InterPro" id="IPR036291">
    <property type="entry name" value="NAD(P)-bd_dom_sf"/>
</dbReference>
<keyword evidence="2" id="KW-0560">Oxidoreductase</keyword>
<evidence type="ECO:0000256" key="2">
    <source>
        <dbReference type="ARBA" id="ARBA00023002"/>
    </source>
</evidence>
<feature type="domain" description="Ketoreductase" evidence="3">
    <location>
        <begin position="10"/>
        <end position="189"/>
    </location>
</feature>
<dbReference type="RefSeq" id="WP_263336522.1">
    <property type="nucleotide sequence ID" value="NZ_JAGSYH010000003.1"/>
</dbReference>
<comment type="similarity">
    <text evidence="1">Belongs to the short-chain dehydrogenases/reductases (SDR) family.</text>
</comment>
<dbReference type="SMART" id="SM00822">
    <property type="entry name" value="PKS_KR"/>
    <property type="match status" value="1"/>
</dbReference>
<dbReference type="PRINTS" id="PR00081">
    <property type="entry name" value="GDHRDH"/>
</dbReference>
<dbReference type="SUPFAM" id="SSF51735">
    <property type="entry name" value="NAD(P)-binding Rossmann-fold domains"/>
    <property type="match status" value="1"/>
</dbReference>
<evidence type="ECO:0000256" key="1">
    <source>
        <dbReference type="ARBA" id="ARBA00006484"/>
    </source>
</evidence>
<evidence type="ECO:0000313" key="5">
    <source>
        <dbReference type="Proteomes" id="UP001596091"/>
    </source>
</evidence>
<dbReference type="Pfam" id="PF13561">
    <property type="entry name" value="adh_short_C2"/>
    <property type="match status" value="1"/>
</dbReference>
<dbReference type="InterPro" id="IPR002347">
    <property type="entry name" value="SDR_fam"/>
</dbReference>
<evidence type="ECO:0000259" key="3">
    <source>
        <dbReference type="SMART" id="SM00822"/>
    </source>
</evidence>
<dbReference type="InterPro" id="IPR020904">
    <property type="entry name" value="Sc_DH/Rdtase_CS"/>
</dbReference>
<dbReference type="Proteomes" id="UP001596091">
    <property type="component" value="Unassembled WGS sequence"/>
</dbReference>
<name>A0ABW1EFX1_9BACT</name>
<comment type="caution">
    <text evidence="4">The sequence shown here is derived from an EMBL/GenBank/DDBJ whole genome shotgun (WGS) entry which is preliminary data.</text>
</comment>
<dbReference type="InterPro" id="IPR057326">
    <property type="entry name" value="KR_dom"/>
</dbReference>
<keyword evidence="5" id="KW-1185">Reference proteome</keyword>
<evidence type="ECO:0000313" key="4">
    <source>
        <dbReference type="EMBL" id="MFC5862727.1"/>
    </source>
</evidence>
<gene>
    <name evidence="4" type="ORF">ACFPT7_10535</name>
</gene>
<sequence length="257" mass="27203">MSKLFDLSGKTAVVVGGTTGIGHSLSLGLAQAGADVIASSRRLEEVDKTAAEIEALGRKTLRLTSDVKNRSSLVSLREAVIEFFGKVDILVNCAGTTKRTPTLTVPEDEWNNIIETNLTGTLRGCQVFGEHMIQRGQGRIINIASLTTFLGFNEVAAYAASKAAVGSLTKTLAVEWSKHGVNVNAIAPGMFRTALNANLLDNTERGKELKLRTPMARWGHTDELIGAAVYLASDASSFVAGEIIAVDGGFLASGVNQ</sequence>
<proteinExistence type="inferred from homology"/>
<dbReference type="PANTHER" id="PTHR42760:SF115">
    <property type="entry name" value="3-OXOACYL-[ACYL-CARRIER-PROTEIN] REDUCTASE FABG"/>
    <property type="match status" value="1"/>
</dbReference>
<dbReference type="Gene3D" id="3.40.50.720">
    <property type="entry name" value="NAD(P)-binding Rossmann-like Domain"/>
    <property type="match status" value="1"/>
</dbReference>
<dbReference type="PANTHER" id="PTHR42760">
    <property type="entry name" value="SHORT-CHAIN DEHYDROGENASES/REDUCTASES FAMILY MEMBER"/>
    <property type="match status" value="1"/>
</dbReference>